<dbReference type="InterPro" id="IPR036188">
    <property type="entry name" value="FAD/NAD-bd_sf"/>
</dbReference>
<accession>A0A9Q0WPI4</accession>
<proteinExistence type="inferred from homology"/>
<dbReference type="OrthoDB" id="2219495at2759"/>
<reference evidence="3" key="1">
    <citation type="submission" date="2022-11" db="EMBL/GenBank/DDBJ databases">
        <authorList>
            <person name="Hyden B.L."/>
            <person name="Feng K."/>
            <person name="Yates T."/>
            <person name="Jawdy S."/>
            <person name="Smart L.B."/>
            <person name="Muchero W."/>
        </authorList>
    </citation>
    <scope>NUCLEOTIDE SEQUENCE</scope>
    <source>
        <tissue evidence="3">Shoot tip</tissue>
    </source>
</reference>
<organism evidence="3 4">
    <name type="scientific">Salix purpurea</name>
    <name type="common">Purple osier willow</name>
    <dbReference type="NCBI Taxonomy" id="77065"/>
    <lineage>
        <taxon>Eukaryota</taxon>
        <taxon>Viridiplantae</taxon>
        <taxon>Streptophyta</taxon>
        <taxon>Embryophyta</taxon>
        <taxon>Tracheophyta</taxon>
        <taxon>Spermatophyta</taxon>
        <taxon>Magnoliopsida</taxon>
        <taxon>eudicotyledons</taxon>
        <taxon>Gunneridae</taxon>
        <taxon>Pentapetalae</taxon>
        <taxon>rosids</taxon>
        <taxon>fabids</taxon>
        <taxon>Malpighiales</taxon>
        <taxon>Salicaceae</taxon>
        <taxon>Saliceae</taxon>
        <taxon>Salix</taxon>
    </lineage>
</organism>
<sequence>MVLCTVPLGVLKKRTIRFEPELPGRKLAAIERMGFGLLNKVAMVFPHVFWGEDLDTFGCLSEHSNKRGEFFLFYGNHTVSGGAALIALVAGEAAQMFENSDPSMLLHRVLSVLRGIYNPKGVDVPDPIQTICTRWGGDPFSYGSYSHVRVQSSGNDYDILAENVGGRLFFAGEATTRQYPATMHGAFLSGLREASRILSANRSQQNNSRKSLPKNLGINNDTLIGLFKWPDLTFGNFSFISNPLTEDPNSMGIMRVTFDSCGDDLKEELENSFQRPLNLPLQLYTVLSREQAESLQLVTGGDDIKLSHLTRNLGLKLMGPSALVNFGSSLISTIASSRKGRGRNRVTSGKI</sequence>
<dbReference type="SUPFAM" id="SSF51905">
    <property type="entry name" value="FAD/NAD(P)-binding domain"/>
    <property type="match status" value="1"/>
</dbReference>
<evidence type="ECO:0000256" key="1">
    <source>
        <dbReference type="ARBA" id="ARBA00005995"/>
    </source>
</evidence>
<comment type="similarity">
    <text evidence="1">Belongs to the flavin monoamine oxidase family.</text>
</comment>
<dbReference type="PANTHER" id="PTHR10742">
    <property type="entry name" value="FLAVIN MONOAMINE OXIDASE"/>
    <property type="match status" value="1"/>
</dbReference>
<gene>
    <name evidence="3" type="ORF">OIU79_021178</name>
</gene>
<dbReference type="GO" id="GO:0016491">
    <property type="term" value="F:oxidoreductase activity"/>
    <property type="evidence" value="ECO:0007669"/>
    <property type="project" value="InterPro"/>
</dbReference>
<evidence type="ECO:0000313" key="4">
    <source>
        <dbReference type="Proteomes" id="UP001151532"/>
    </source>
</evidence>
<dbReference type="AlphaFoldDB" id="A0A9Q0WPI4"/>
<dbReference type="SUPFAM" id="SSF54373">
    <property type="entry name" value="FAD-linked reductases, C-terminal domain"/>
    <property type="match status" value="1"/>
</dbReference>
<dbReference type="Gene3D" id="3.90.660.10">
    <property type="match status" value="1"/>
</dbReference>
<dbReference type="Proteomes" id="UP001151532">
    <property type="component" value="Chromosome 11"/>
</dbReference>
<evidence type="ECO:0000259" key="2">
    <source>
        <dbReference type="Pfam" id="PF01593"/>
    </source>
</evidence>
<name>A0A9Q0WPI4_SALPP</name>
<dbReference type="Pfam" id="PF01593">
    <property type="entry name" value="Amino_oxidase"/>
    <property type="match status" value="1"/>
</dbReference>
<protein>
    <submittedName>
        <fullName evidence="3">LYSINE-SPECIFIC HISTONE DEMETHYLASE 1-like protein 2</fullName>
    </submittedName>
</protein>
<dbReference type="Gene3D" id="3.50.50.60">
    <property type="entry name" value="FAD/NAD(P)-binding domain"/>
    <property type="match status" value="1"/>
</dbReference>
<reference evidence="3" key="2">
    <citation type="journal article" date="2023" name="Int. J. Mol. Sci.">
        <title>De Novo Assembly and Annotation of 11 Diverse Shrub Willow (Salix) Genomes Reveals Novel Gene Organization in Sex-Linked Regions.</title>
        <authorList>
            <person name="Hyden B."/>
            <person name="Feng K."/>
            <person name="Yates T.B."/>
            <person name="Jawdy S."/>
            <person name="Cereghino C."/>
            <person name="Smart L.B."/>
            <person name="Muchero W."/>
        </authorList>
    </citation>
    <scope>NUCLEOTIDE SEQUENCE</scope>
    <source>
        <tissue evidence="3">Shoot tip</tissue>
    </source>
</reference>
<evidence type="ECO:0000313" key="3">
    <source>
        <dbReference type="EMBL" id="KAJ6770478.1"/>
    </source>
</evidence>
<feature type="domain" description="Amine oxidase" evidence="2">
    <location>
        <begin position="2"/>
        <end position="198"/>
    </location>
</feature>
<dbReference type="InterPro" id="IPR002937">
    <property type="entry name" value="Amino_oxidase"/>
</dbReference>
<dbReference type="InterPro" id="IPR050281">
    <property type="entry name" value="Flavin_monoamine_oxidase"/>
</dbReference>
<dbReference type="EMBL" id="JAPFFK010000003">
    <property type="protein sequence ID" value="KAJ6770478.1"/>
    <property type="molecule type" value="Genomic_DNA"/>
</dbReference>
<dbReference type="PANTHER" id="PTHR10742:SF373">
    <property type="entry name" value="LYSINE-SPECIFIC HISTONE DEMETHYLASE 1 HOMOLOG 2"/>
    <property type="match status" value="1"/>
</dbReference>
<keyword evidence="4" id="KW-1185">Reference proteome</keyword>
<comment type="caution">
    <text evidence="3">The sequence shown here is derived from an EMBL/GenBank/DDBJ whole genome shotgun (WGS) entry which is preliminary data.</text>
</comment>